<sequence length="307" mass="33976">MGSRTDFIAANLCSISDFHPSDPLSPLSYTEILATMSESIASPQDAPKEQSPQTTSASPSPASKIHEEWKDDSLDALLVSSDGVGFYVPAYKLQAHSTAFCDIITDHAKGQSSSSPSSSNSKGASGNTHHTLELTDDSFETSIVVAWVLQLMDGTFDVKAFVEANKAKTLPILLNLKSFANKWDCRLVLDGLERAIVTISSRSSSEPFSKLEQFDILRVASNIDRPFAAYSVLLLWDMPEGSDGEKREYAHDNVIITKRKHFAINTLSKRGFNYFSPDYLYAFYKSSKKHAADQRLRADEFLRLISE</sequence>
<dbReference type="RefSeq" id="XP_018991360.1">
    <property type="nucleotide sequence ID" value="XM_019140209.1"/>
</dbReference>
<evidence type="ECO:0000313" key="2">
    <source>
        <dbReference type="EMBL" id="ODN75829.1"/>
    </source>
</evidence>
<accession>A0A1E3HHL1</accession>
<name>A0A1E3HHL1_9TREE</name>
<keyword evidence="3" id="KW-1185">Reference proteome</keyword>
<protein>
    <recommendedName>
        <fullName evidence="4">BTB domain-containing protein</fullName>
    </recommendedName>
</protein>
<proteinExistence type="predicted"/>
<dbReference type="GeneID" id="30157136"/>
<feature type="region of interest" description="Disordered" evidence="1">
    <location>
        <begin position="41"/>
        <end position="65"/>
    </location>
</feature>
<feature type="region of interest" description="Disordered" evidence="1">
    <location>
        <begin position="110"/>
        <end position="129"/>
    </location>
</feature>
<reference evidence="2 3" key="1">
    <citation type="submission" date="2016-06" db="EMBL/GenBank/DDBJ databases">
        <title>Evolution of pathogenesis and genome organization in the Tremellales.</title>
        <authorList>
            <person name="Cuomo C."/>
            <person name="Litvintseva A."/>
            <person name="Heitman J."/>
            <person name="Chen Y."/>
            <person name="Sun S."/>
            <person name="Springer D."/>
            <person name="Dromer F."/>
            <person name="Young S."/>
            <person name="Zeng Q."/>
            <person name="Chapman S."/>
            <person name="Gujja S."/>
            <person name="Saif S."/>
            <person name="Birren B."/>
        </authorList>
    </citation>
    <scope>NUCLEOTIDE SEQUENCE [LARGE SCALE GENOMIC DNA]</scope>
    <source>
        <strain evidence="2 3">CBS 6039</strain>
    </source>
</reference>
<feature type="compositionally biased region" description="Low complexity" evidence="1">
    <location>
        <begin position="112"/>
        <end position="121"/>
    </location>
</feature>
<evidence type="ECO:0000313" key="3">
    <source>
        <dbReference type="Proteomes" id="UP000094065"/>
    </source>
</evidence>
<evidence type="ECO:0008006" key="4">
    <source>
        <dbReference type="Google" id="ProtNLM"/>
    </source>
</evidence>
<dbReference type="EMBL" id="AWGJ01000009">
    <property type="protein sequence ID" value="ODN75829.1"/>
    <property type="molecule type" value="Genomic_DNA"/>
</dbReference>
<dbReference type="OrthoDB" id="10397016at2759"/>
<feature type="compositionally biased region" description="Low complexity" evidence="1">
    <location>
        <begin position="50"/>
        <end position="63"/>
    </location>
</feature>
<gene>
    <name evidence="2" type="ORF">L202_05827</name>
</gene>
<evidence type="ECO:0000256" key="1">
    <source>
        <dbReference type="SAM" id="MobiDB-lite"/>
    </source>
</evidence>
<dbReference type="AlphaFoldDB" id="A0A1E3HHL1"/>
<comment type="caution">
    <text evidence="2">The sequence shown here is derived from an EMBL/GenBank/DDBJ whole genome shotgun (WGS) entry which is preliminary data.</text>
</comment>
<dbReference type="Proteomes" id="UP000094065">
    <property type="component" value="Unassembled WGS sequence"/>
</dbReference>
<organism evidence="2 3">
    <name type="scientific">Cryptococcus amylolentus CBS 6039</name>
    <dbReference type="NCBI Taxonomy" id="1295533"/>
    <lineage>
        <taxon>Eukaryota</taxon>
        <taxon>Fungi</taxon>
        <taxon>Dikarya</taxon>
        <taxon>Basidiomycota</taxon>
        <taxon>Agaricomycotina</taxon>
        <taxon>Tremellomycetes</taxon>
        <taxon>Tremellales</taxon>
        <taxon>Cryptococcaceae</taxon>
        <taxon>Cryptococcus</taxon>
    </lineage>
</organism>